<keyword evidence="2" id="KW-1185">Reference proteome</keyword>
<dbReference type="Proteomes" id="UP000007150">
    <property type="component" value="Chromosome 1"/>
</dbReference>
<evidence type="ECO:0000313" key="2">
    <source>
        <dbReference type="Proteomes" id="UP000007150"/>
    </source>
</evidence>
<name>F6EU94_SPHCR</name>
<dbReference type="HOGENOM" id="CLU_3317155_0_0_5"/>
<organism evidence="1 2">
    <name type="scientific">Sphingobium chlorophenolicum L-1</name>
    <dbReference type="NCBI Taxonomy" id="690566"/>
    <lineage>
        <taxon>Bacteria</taxon>
        <taxon>Pseudomonadati</taxon>
        <taxon>Pseudomonadota</taxon>
        <taxon>Alphaproteobacteria</taxon>
        <taxon>Sphingomonadales</taxon>
        <taxon>Sphingomonadaceae</taxon>
        <taxon>Sphingobium</taxon>
    </lineage>
</organism>
<dbReference type="EMBL" id="CP002798">
    <property type="protein sequence ID" value="AEG48723.1"/>
    <property type="molecule type" value="Genomic_DNA"/>
</dbReference>
<accession>F6EU94</accession>
<evidence type="ECO:0000313" key="1">
    <source>
        <dbReference type="EMBL" id="AEG48723.1"/>
    </source>
</evidence>
<dbReference type="STRING" id="690566.Sphch_1032"/>
<gene>
    <name evidence="1" type="ORF">Sphch_1032</name>
</gene>
<dbReference type="AlphaFoldDB" id="F6EU94"/>
<protein>
    <submittedName>
        <fullName evidence="1">Uncharacterized protein</fullName>
    </submittedName>
</protein>
<reference evidence="1 2" key="1">
    <citation type="submission" date="2011-05" db="EMBL/GenBank/DDBJ databases">
        <title>Complete sequence of chromosome 1 of Sphingobium chlorophenolicum L-1.</title>
        <authorList>
            <consortium name="US DOE Joint Genome Institute"/>
            <person name="Lucas S."/>
            <person name="Han J."/>
            <person name="Lapidus A."/>
            <person name="Cheng J.-F."/>
            <person name="Goodwin L."/>
            <person name="Pitluck S."/>
            <person name="Peters L."/>
            <person name="Daligault H."/>
            <person name="Han C."/>
            <person name="Tapia R."/>
            <person name="Land M."/>
            <person name="Hauser L."/>
            <person name="Kyrpides N."/>
            <person name="Ivanova N."/>
            <person name="Pagani I."/>
            <person name="Turner P."/>
            <person name="Copley S."/>
            <person name="Woyke T."/>
        </authorList>
    </citation>
    <scope>NUCLEOTIDE SEQUENCE [LARGE SCALE GENOMIC DNA]</scope>
    <source>
        <strain evidence="1 2">L-1</strain>
    </source>
</reference>
<proteinExistence type="predicted"/>
<dbReference type="KEGG" id="sch:Sphch_1032"/>
<sequence length="39" mass="3885">MDNLLNPGGRTVIAVAVGACRSVALDISSADGGHFLSSI</sequence>